<dbReference type="Pfam" id="PF02771">
    <property type="entry name" value="Acyl-CoA_dh_N"/>
    <property type="match status" value="1"/>
</dbReference>
<dbReference type="InterPro" id="IPR006091">
    <property type="entry name" value="Acyl-CoA_Oxase/DH_mid-dom"/>
</dbReference>
<dbReference type="Gene3D" id="1.10.540.10">
    <property type="entry name" value="Acyl-CoA dehydrogenase/oxidase, N-terminal domain"/>
    <property type="match status" value="1"/>
</dbReference>
<comment type="cofactor">
    <cofactor evidence="1 5">
        <name>FAD</name>
        <dbReference type="ChEBI" id="CHEBI:57692"/>
    </cofactor>
</comment>
<name>A0ABT8QMU9_9FIRM</name>
<dbReference type="EMBL" id="JAMJEV010000003">
    <property type="protein sequence ID" value="MDO0822197.1"/>
    <property type="molecule type" value="Genomic_DNA"/>
</dbReference>
<dbReference type="CDD" id="cd00567">
    <property type="entry name" value="ACAD"/>
    <property type="match status" value="1"/>
</dbReference>
<keyword evidence="5" id="KW-0560">Oxidoreductase</keyword>
<keyword evidence="4 5" id="KW-0274">FAD</keyword>
<dbReference type="SUPFAM" id="SSF47203">
    <property type="entry name" value="Acyl-CoA dehydrogenase C-terminal domain-like"/>
    <property type="match status" value="1"/>
</dbReference>
<dbReference type="InterPro" id="IPR006089">
    <property type="entry name" value="Acyl-CoA_DH_CS"/>
</dbReference>
<dbReference type="Pfam" id="PF02770">
    <property type="entry name" value="Acyl-CoA_dh_M"/>
    <property type="match status" value="1"/>
</dbReference>
<keyword evidence="3 5" id="KW-0285">Flavoprotein</keyword>
<comment type="similarity">
    <text evidence="2 5">Belongs to the acyl-CoA dehydrogenase family.</text>
</comment>
<dbReference type="Pfam" id="PF00441">
    <property type="entry name" value="Acyl-CoA_dh_1"/>
    <property type="match status" value="1"/>
</dbReference>
<evidence type="ECO:0000256" key="2">
    <source>
        <dbReference type="ARBA" id="ARBA00009347"/>
    </source>
</evidence>
<evidence type="ECO:0000256" key="4">
    <source>
        <dbReference type="ARBA" id="ARBA00022827"/>
    </source>
</evidence>
<gene>
    <name evidence="9" type="ORF">M8H41_04925</name>
</gene>
<evidence type="ECO:0000259" key="7">
    <source>
        <dbReference type="Pfam" id="PF02770"/>
    </source>
</evidence>
<evidence type="ECO:0000256" key="5">
    <source>
        <dbReference type="RuleBase" id="RU362125"/>
    </source>
</evidence>
<sequence length="413" mass="45517">MMFDFLLTSAQKELQNEAIAFVKDKVPKRLILDMDAEKVVYPVEYIKDLGEANLLGLRFAPEYGGRGLNWVDEVGVLEEIGILGTSLACLYSLPSIVGEALARFGSEDLKQRYLKPTLEGKIYTAEALTEPRGGSDFFGATTVAVRDGDDFILNGQKRFVVGAEGADYFMVYAKTNPEGKSHESMSAFIVDRGPGVEVGHVYGLMGTRGGGAGRVVFKDVRIPRQNLLGTENGAAEIFYQMMIPERMTSAAGALGMARAALEVASVYSTKRKAFNHTIKDFQAVSFKVADSITRLDAARALVYTTARAIDSGVPAAQGRRLVSEAKKFATSTAWAVVNDAMQIMGGIGYTNVFPVERLLRDTRLIMIWTGTNEVMDLIIQHEYYKELKTQMSNHRAIEEDAENAHLMEEKVYE</sequence>
<feature type="domain" description="Acyl-CoA oxidase/dehydrogenase middle" evidence="7">
    <location>
        <begin position="126"/>
        <end position="220"/>
    </location>
</feature>
<feature type="domain" description="Acyl-CoA dehydrogenase/oxidase C-terminal" evidence="6">
    <location>
        <begin position="242"/>
        <end position="381"/>
    </location>
</feature>
<evidence type="ECO:0000256" key="3">
    <source>
        <dbReference type="ARBA" id="ARBA00022630"/>
    </source>
</evidence>
<evidence type="ECO:0000259" key="6">
    <source>
        <dbReference type="Pfam" id="PF00441"/>
    </source>
</evidence>
<dbReference type="Gene3D" id="2.40.110.10">
    <property type="entry name" value="Butyryl-CoA Dehydrogenase, subunit A, domain 2"/>
    <property type="match status" value="1"/>
</dbReference>
<dbReference type="InterPro" id="IPR046373">
    <property type="entry name" value="Acyl-CoA_Oxase/DH_mid-dom_sf"/>
</dbReference>
<dbReference type="SUPFAM" id="SSF56645">
    <property type="entry name" value="Acyl-CoA dehydrogenase NM domain-like"/>
    <property type="match status" value="1"/>
</dbReference>
<protein>
    <submittedName>
        <fullName evidence="9">Acyl-CoA/acyl-ACP dehydrogenase</fullName>
    </submittedName>
</protein>
<reference evidence="9" key="1">
    <citation type="submission" date="2022-05" db="EMBL/GenBank/DDBJ databases">
        <title>Expanded diversity of anoxic marine methylotrophy in a Black Sea sulfate reducing microorganism.</title>
        <authorList>
            <person name="Fischer P.Q."/>
            <person name="Stams A.J.M."/>
            <person name="Villanueva L."/>
            <person name="Sousa D.Z."/>
        </authorList>
    </citation>
    <scope>NUCLEOTIDE SEQUENCE</scope>
    <source>
        <strain evidence="9">P130</strain>
    </source>
</reference>
<dbReference type="PANTHER" id="PTHR43884:SF12">
    <property type="entry name" value="ISOVALERYL-COA DEHYDROGENASE, MITOCHONDRIAL-RELATED"/>
    <property type="match status" value="1"/>
</dbReference>
<evidence type="ECO:0000256" key="1">
    <source>
        <dbReference type="ARBA" id="ARBA00001974"/>
    </source>
</evidence>
<accession>A0ABT8QMU9</accession>
<evidence type="ECO:0000313" key="9">
    <source>
        <dbReference type="EMBL" id="MDO0822197.1"/>
    </source>
</evidence>
<dbReference type="PROSITE" id="PS00072">
    <property type="entry name" value="ACYL_COA_DH_1"/>
    <property type="match status" value="1"/>
</dbReference>
<feature type="domain" description="Acyl-CoA dehydrogenase/oxidase N-terminal" evidence="8">
    <location>
        <begin position="8"/>
        <end position="121"/>
    </location>
</feature>
<dbReference type="Proteomes" id="UP001176021">
    <property type="component" value="Unassembled WGS sequence"/>
</dbReference>
<dbReference type="InterPro" id="IPR009100">
    <property type="entry name" value="AcylCoA_DH/oxidase_NM_dom_sf"/>
</dbReference>
<proteinExistence type="inferred from homology"/>
<evidence type="ECO:0000259" key="8">
    <source>
        <dbReference type="Pfam" id="PF02771"/>
    </source>
</evidence>
<dbReference type="Gene3D" id="1.20.140.10">
    <property type="entry name" value="Butyryl-CoA Dehydrogenase, subunit A, domain 3"/>
    <property type="match status" value="1"/>
</dbReference>
<keyword evidence="10" id="KW-1185">Reference proteome</keyword>
<dbReference type="InterPro" id="IPR036250">
    <property type="entry name" value="AcylCo_DH-like_C"/>
</dbReference>
<dbReference type="InterPro" id="IPR037069">
    <property type="entry name" value="AcylCoA_DH/ox_N_sf"/>
</dbReference>
<dbReference type="InterPro" id="IPR009075">
    <property type="entry name" value="AcylCo_DH/oxidase_C"/>
</dbReference>
<evidence type="ECO:0000313" key="10">
    <source>
        <dbReference type="Proteomes" id="UP001176021"/>
    </source>
</evidence>
<dbReference type="PANTHER" id="PTHR43884">
    <property type="entry name" value="ACYL-COA DEHYDROGENASE"/>
    <property type="match status" value="1"/>
</dbReference>
<dbReference type="InterPro" id="IPR013786">
    <property type="entry name" value="AcylCoA_DH/ox_N"/>
</dbReference>
<organism evidence="9 10">
    <name type="scientific">Desulfosporosinus nitroreducens</name>
    <dbReference type="NCBI Taxonomy" id="2018668"/>
    <lineage>
        <taxon>Bacteria</taxon>
        <taxon>Bacillati</taxon>
        <taxon>Bacillota</taxon>
        <taxon>Clostridia</taxon>
        <taxon>Eubacteriales</taxon>
        <taxon>Desulfitobacteriaceae</taxon>
        <taxon>Desulfosporosinus</taxon>
    </lineage>
</organism>
<comment type="caution">
    <text evidence="9">The sequence shown here is derived from an EMBL/GenBank/DDBJ whole genome shotgun (WGS) entry which is preliminary data.</text>
</comment>